<dbReference type="Gene3D" id="1.10.3210.10">
    <property type="entry name" value="Hypothetical protein af1432"/>
    <property type="match status" value="1"/>
</dbReference>
<dbReference type="STRING" id="695939.SAMN00790413_06704"/>
<protein>
    <submittedName>
        <fullName evidence="2">Metal dependent phosphohydrolase</fullName>
    </submittedName>
</protein>
<accession>A0A1W1UBS3</accession>
<dbReference type="Pfam" id="PF13487">
    <property type="entry name" value="HD_5"/>
    <property type="match status" value="1"/>
</dbReference>
<name>A0A1W1UBS3_9DEIO</name>
<evidence type="ECO:0000313" key="3">
    <source>
        <dbReference type="Proteomes" id="UP000192582"/>
    </source>
</evidence>
<dbReference type="PANTHER" id="PTHR45228">
    <property type="entry name" value="CYCLIC DI-GMP PHOSPHODIESTERASE TM_0186-RELATED"/>
    <property type="match status" value="1"/>
</dbReference>
<dbReference type="InterPro" id="IPR003607">
    <property type="entry name" value="HD/PDEase_dom"/>
</dbReference>
<dbReference type="InterPro" id="IPR006675">
    <property type="entry name" value="HDIG_dom"/>
</dbReference>
<proteinExistence type="predicted"/>
<dbReference type="Gene3D" id="3.30.450.40">
    <property type="match status" value="1"/>
</dbReference>
<sequence>MPLQTDHRTAAAATIMEVMRCALTAYDVPSAVLPALHALVERTHAEGAAYVQLSDAGEFVTRGVVGAPGLAGQAIPQGSPLLRALRAAQAPLFYDNTWMDPDTADFPAHGVGALAIAPVLDAEARLVGAFVMYVHSAHSWHEDDAELFAALAGAIGLLAVRLITEESLRKAHEAALRALGLMLEARDTETGGHTDRVTVLAVALGGALGLQAAQLQHLRWGAYLHDIGKVAVPDHVLLKPGKLEAHEWLTMQSHVLAGERFARALNFLPEPSLAVIGSHHERWDGRGYPRGLAGEAIPQEARIFAVCDVYDALVSDRPYHKPWAHEETLAEIERSAGSHFDPAIAQVFCELMRREDAPHPVAAAACARTG</sequence>
<dbReference type="EMBL" id="FWWU01000002">
    <property type="protein sequence ID" value="SMB78546.1"/>
    <property type="molecule type" value="Genomic_DNA"/>
</dbReference>
<feature type="domain" description="HD-GYP" evidence="1">
    <location>
        <begin position="168"/>
        <end position="364"/>
    </location>
</feature>
<keyword evidence="3" id="KW-1185">Reference proteome</keyword>
<dbReference type="InterPro" id="IPR003018">
    <property type="entry name" value="GAF"/>
</dbReference>
<keyword evidence="2" id="KW-0378">Hydrolase</keyword>
<dbReference type="PROSITE" id="PS51832">
    <property type="entry name" value="HD_GYP"/>
    <property type="match status" value="1"/>
</dbReference>
<dbReference type="PANTHER" id="PTHR45228:SF8">
    <property type="entry name" value="TWO-COMPONENT RESPONSE REGULATOR-RELATED"/>
    <property type="match status" value="1"/>
</dbReference>
<reference evidence="2 3" key="1">
    <citation type="submission" date="2017-04" db="EMBL/GenBank/DDBJ databases">
        <authorList>
            <person name="Afonso C.L."/>
            <person name="Miller P.J."/>
            <person name="Scott M.A."/>
            <person name="Spackman E."/>
            <person name="Goraichik I."/>
            <person name="Dimitrov K.M."/>
            <person name="Suarez D.L."/>
            <person name="Swayne D.E."/>
        </authorList>
    </citation>
    <scope>NUCLEOTIDE SEQUENCE [LARGE SCALE GENOMIC DNA]</scope>
    <source>
        <strain evidence="2 3">KR-140</strain>
    </source>
</reference>
<evidence type="ECO:0000259" key="1">
    <source>
        <dbReference type="PROSITE" id="PS51832"/>
    </source>
</evidence>
<dbReference type="InterPro" id="IPR037522">
    <property type="entry name" value="HD_GYP_dom"/>
</dbReference>
<dbReference type="CDD" id="cd00077">
    <property type="entry name" value="HDc"/>
    <property type="match status" value="1"/>
</dbReference>
<dbReference type="NCBIfam" id="TIGR00277">
    <property type="entry name" value="HDIG"/>
    <property type="match status" value="1"/>
</dbReference>
<organism evidence="2 3">
    <name type="scientific">Deinococcus hopiensis KR-140</name>
    <dbReference type="NCBI Taxonomy" id="695939"/>
    <lineage>
        <taxon>Bacteria</taxon>
        <taxon>Thermotogati</taxon>
        <taxon>Deinococcota</taxon>
        <taxon>Deinococci</taxon>
        <taxon>Deinococcales</taxon>
        <taxon>Deinococcaceae</taxon>
        <taxon>Deinococcus</taxon>
    </lineage>
</organism>
<dbReference type="GO" id="GO:0016787">
    <property type="term" value="F:hydrolase activity"/>
    <property type="evidence" value="ECO:0007669"/>
    <property type="project" value="UniProtKB-KW"/>
</dbReference>
<evidence type="ECO:0000313" key="2">
    <source>
        <dbReference type="EMBL" id="SMB78546.1"/>
    </source>
</evidence>
<gene>
    <name evidence="2" type="ORF">SAMN00790413_06704</name>
</gene>
<dbReference type="InterPro" id="IPR029016">
    <property type="entry name" value="GAF-like_dom_sf"/>
</dbReference>
<dbReference type="AlphaFoldDB" id="A0A1W1UBS3"/>
<dbReference type="SMART" id="SM00065">
    <property type="entry name" value="GAF"/>
    <property type="match status" value="1"/>
</dbReference>
<dbReference type="Proteomes" id="UP000192582">
    <property type="component" value="Unassembled WGS sequence"/>
</dbReference>
<dbReference type="InterPro" id="IPR052020">
    <property type="entry name" value="Cyclic_di-GMP/3'3'-cGAMP_PDE"/>
</dbReference>
<dbReference type="RefSeq" id="WP_245808090.1">
    <property type="nucleotide sequence ID" value="NZ_FWWU01000002.1"/>
</dbReference>
<dbReference type="SUPFAM" id="SSF109604">
    <property type="entry name" value="HD-domain/PDEase-like"/>
    <property type="match status" value="1"/>
</dbReference>
<dbReference type="SMART" id="SM00471">
    <property type="entry name" value="HDc"/>
    <property type="match status" value="1"/>
</dbReference>
<dbReference type="SUPFAM" id="SSF55781">
    <property type="entry name" value="GAF domain-like"/>
    <property type="match status" value="1"/>
</dbReference>
<dbReference type="Pfam" id="PF13185">
    <property type="entry name" value="GAF_2"/>
    <property type="match status" value="1"/>
</dbReference>